<evidence type="ECO:0000313" key="4">
    <source>
        <dbReference type="Proteomes" id="UP001385809"/>
    </source>
</evidence>
<dbReference type="Proteomes" id="UP001385809">
    <property type="component" value="Unassembled WGS sequence"/>
</dbReference>
<accession>A0ABU8MTV9</accession>
<evidence type="ECO:0000256" key="1">
    <source>
        <dbReference type="SAM" id="MobiDB-lite"/>
    </source>
</evidence>
<evidence type="ECO:0000313" key="3">
    <source>
        <dbReference type="EMBL" id="MEJ2870090.1"/>
    </source>
</evidence>
<gene>
    <name evidence="3" type="ORF">WCD74_20140</name>
</gene>
<comment type="caution">
    <text evidence="3">The sequence shown here is derived from an EMBL/GenBank/DDBJ whole genome shotgun (WGS) entry which is preliminary data.</text>
</comment>
<protein>
    <submittedName>
        <fullName evidence="3">Uncharacterized protein</fullName>
    </submittedName>
</protein>
<dbReference type="EMBL" id="JBBEGN010000010">
    <property type="protein sequence ID" value="MEJ2870090.1"/>
    <property type="molecule type" value="Genomic_DNA"/>
</dbReference>
<name>A0ABU8MTV9_9PSEU</name>
<feature type="region of interest" description="Disordered" evidence="1">
    <location>
        <begin position="27"/>
        <end position="54"/>
    </location>
</feature>
<keyword evidence="2" id="KW-0732">Signal</keyword>
<feature type="chain" id="PRO_5047260361" evidence="2">
    <location>
        <begin position="27"/>
        <end position="101"/>
    </location>
</feature>
<organism evidence="3 4">
    <name type="scientific">Actinomycetospora aurantiaca</name>
    <dbReference type="NCBI Taxonomy" id="3129233"/>
    <lineage>
        <taxon>Bacteria</taxon>
        <taxon>Bacillati</taxon>
        <taxon>Actinomycetota</taxon>
        <taxon>Actinomycetes</taxon>
        <taxon>Pseudonocardiales</taxon>
        <taxon>Pseudonocardiaceae</taxon>
        <taxon>Actinomycetospora</taxon>
    </lineage>
</organism>
<dbReference type="RefSeq" id="WP_337696658.1">
    <property type="nucleotide sequence ID" value="NZ_JBBEGN010000010.1"/>
</dbReference>
<feature type="signal peptide" evidence="2">
    <location>
        <begin position="1"/>
        <end position="26"/>
    </location>
</feature>
<keyword evidence="4" id="KW-1185">Reference proteome</keyword>
<proteinExistence type="predicted"/>
<reference evidence="3 4" key="1">
    <citation type="submission" date="2024-03" db="EMBL/GenBank/DDBJ databases">
        <title>Actinomycetospora sp. OC33-EN08, a novel actinomycete isolated from wild orchid (Aerides multiflora).</title>
        <authorList>
            <person name="Suriyachadkun C."/>
        </authorList>
    </citation>
    <scope>NUCLEOTIDE SEQUENCE [LARGE SCALE GENOMIC DNA]</scope>
    <source>
        <strain evidence="3 4">OC33-EN08</strain>
    </source>
</reference>
<evidence type="ECO:0000256" key="2">
    <source>
        <dbReference type="SAM" id="SignalP"/>
    </source>
</evidence>
<sequence length="101" mass="9654">MTVRKPAVVILGVAAGLVAVAPFASAHQNDGGSERPAPAPAPSQTCSAQGGAATAANQSESGGLVAAVVQAPIGGLNAANILCNEILNGNLSGNALVADVL</sequence>